<accession>A0A1M4WBX8</accession>
<keyword evidence="2" id="KW-1185">Reference proteome</keyword>
<proteinExistence type="predicted"/>
<dbReference type="NCBIfam" id="TIGR02436">
    <property type="entry name" value="four helix bundle protein"/>
    <property type="match status" value="1"/>
</dbReference>
<dbReference type="CDD" id="cd16377">
    <property type="entry name" value="23S_rRNA_IVP_like"/>
    <property type="match status" value="1"/>
</dbReference>
<protein>
    <submittedName>
        <fullName evidence="1">Four helix bundle protein</fullName>
    </submittedName>
</protein>
<organism evidence="1 2">
    <name type="scientific">Chryseobacterium takakiae</name>
    <dbReference type="NCBI Taxonomy" id="1302685"/>
    <lineage>
        <taxon>Bacteria</taxon>
        <taxon>Pseudomonadati</taxon>
        <taxon>Bacteroidota</taxon>
        <taxon>Flavobacteriia</taxon>
        <taxon>Flavobacteriales</taxon>
        <taxon>Weeksellaceae</taxon>
        <taxon>Chryseobacterium group</taxon>
        <taxon>Chryseobacterium</taxon>
    </lineage>
</organism>
<dbReference type="InterPro" id="IPR012657">
    <property type="entry name" value="23S_rRNA-intervening_sequence"/>
</dbReference>
<evidence type="ECO:0000313" key="2">
    <source>
        <dbReference type="Proteomes" id="UP000184236"/>
    </source>
</evidence>
<dbReference type="OrthoDB" id="9811959at2"/>
<sequence length="119" mass="13606">MKPHRNLKAWNDSILLLKDLYLITKSFPKEELFGITSQMRRAALSIPLNIAEGAARTSKKEFVRFLDIAIGSIAELDTLFIISVELEFLSDEDFNLLNHKLETIGKLAYGLKRKLLSER</sequence>
<evidence type="ECO:0000313" key="1">
    <source>
        <dbReference type="EMBL" id="SHE78697.1"/>
    </source>
</evidence>
<dbReference type="PANTHER" id="PTHR38471:SF2">
    <property type="entry name" value="FOUR HELIX BUNDLE PROTEIN"/>
    <property type="match status" value="1"/>
</dbReference>
<dbReference type="InterPro" id="IPR036583">
    <property type="entry name" value="23S_rRNA_IVS_sf"/>
</dbReference>
<dbReference type="SUPFAM" id="SSF158446">
    <property type="entry name" value="IVS-encoded protein-like"/>
    <property type="match status" value="1"/>
</dbReference>
<dbReference type="PANTHER" id="PTHR38471">
    <property type="entry name" value="FOUR HELIX BUNDLE PROTEIN"/>
    <property type="match status" value="1"/>
</dbReference>
<gene>
    <name evidence="1" type="ORF">SAMN05444408_104107</name>
</gene>
<name>A0A1M4WBX8_9FLAO</name>
<dbReference type="RefSeq" id="WP_072884125.1">
    <property type="nucleotide sequence ID" value="NZ_FQVO01000004.1"/>
</dbReference>
<reference evidence="2" key="1">
    <citation type="submission" date="2016-11" db="EMBL/GenBank/DDBJ databases">
        <authorList>
            <person name="Varghese N."/>
            <person name="Submissions S."/>
        </authorList>
    </citation>
    <scope>NUCLEOTIDE SEQUENCE [LARGE SCALE GENOMIC DNA]</scope>
    <source>
        <strain evidence="2">DSM 26898</strain>
    </source>
</reference>
<dbReference type="Pfam" id="PF05635">
    <property type="entry name" value="23S_rRNA_IVP"/>
    <property type="match status" value="1"/>
</dbReference>
<dbReference type="EMBL" id="FQVO01000004">
    <property type="protein sequence ID" value="SHE78697.1"/>
    <property type="molecule type" value="Genomic_DNA"/>
</dbReference>
<dbReference type="Proteomes" id="UP000184236">
    <property type="component" value="Unassembled WGS sequence"/>
</dbReference>
<dbReference type="Gene3D" id="1.20.1440.60">
    <property type="entry name" value="23S rRNA-intervening sequence"/>
    <property type="match status" value="1"/>
</dbReference>
<dbReference type="AlphaFoldDB" id="A0A1M4WBX8"/>